<dbReference type="GO" id="GO:0032259">
    <property type="term" value="P:methylation"/>
    <property type="evidence" value="ECO:0007669"/>
    <property type="project" value="UniProtKB-KW"/>
</dbReference>
<dbReference type="OrthoDB" id="4073278at2"/>
<dbReference type="Gene3D" id="3.40.50.150">
    <property type="entry name" value="Vaccinia Virus protein VP39"/>
    <property type="match status" value="1"/>
</dbReference>
<name>A0A327YY76_9ACTN</name>
<keyword evidence="2" id="KW-1185">Reference proteome</keyword>
<keyword evidence="1" id="KW-0489">Methyltransferase</keyword>
<accession>A0A327YY76</accession>
<dbReference type="InterPro" id="IPR006764">
    <property type="entry name" value="SAM_dep_MeTrfase_SAV2177_type"/>
</dbReference>
<dbReference type="InterPro" id="IPR029063">
    <property type="entry name" value="SAM-dependent_MTases_sf"/>
</dbReference>
<dbReference type="EMBL" id="QLMJ01000031">
    <property type="protein sequence ID" value="RAK25682.1"/>
    <property type="molecule type" value="Genomic_DNA"/>
</dbReference>
<dbReference type="Proteomes" id="UP000249341">
    <property type="component" value="Unassembled WGS sequence"/>
</dbReference>
<protein>
    <submittedName>
        <fullName evidence="1">S-adenosyl methyltransferase</fullName>
    </submittedName>
</protein>
<comment type="caution">
    <text evidence="1">The sequence shown here is derived from an EMBL/GenBank/DDBJ whole genome shotgun (WGS) entry which is preliminary data.</text>
</comment>
<evidence type="ECO:0000313" key="1">
    <source>
        <dbReference type="EMBL" id="RAK25682.1"/>
    </source>
</evidence>
<sequence>MPPGDLETDRPHSARIYDYLLGGKDNFEADRRAAEAALKHTPLLPISMRANRRFMAKAVTYLAERGIRQFLDLGTGLPTSPNLHEVVQSVAPEATIVYVDNDPLVLTHARALLTPAGTGTISYLDADLREPETILGDDAVAKGFDLTKPVAVTLIAVLQHVIDDDQVRAIIGKLMAPMPSGSALVLSVVTTENDKAGEGTVKTYNQNGVPVVARTHAAVQALFSGFDLVEPGVVAVHRWHPTEADQGVADAAVFMYGGVAVKNGE</sequence>
<dbReference type="AlphaFoldDB" id="A0A327YY76"/>
<evidence type="ECO:0000313" key="2">
    <source>
        <dbReference type="Proteomes" id="UP000249341"/>
    </source>
</evidence>
<dbReference type="SUPFAM" id="SSF53335">
    <property type="entry name" value="S-adenosyl-L-methionine-dependent methyltransferases"/>
    <property type="match status" value="1"/>
</dbReference>
<proteinExistence type="predicted"/>
<gene>
    <name evidence="1" type="ORF">B0I29_13133</name>
</gene>
<dbReference type="GO" id="GO:0008168">
    <property type="term" value="F:methyltransferase activity"/>
    <property type="evidence" value="ECO:0007669"/>
    <property type="project" value="UniProtKB-KW"/>
</dbReference>
<keyword evidence="1" id="KW-0808">Transferase</keyword>
<organism evidence="1 2">
    <name type="scientific">Actinoplanes lutulentus</name>
    <dbReference type="NCBI Taxonomy" id="1287878"/>
    <lineage>
        <taxon>Bacteria</taxon>
        <taxon>Bacillati</taxon>
        <taxon>Actinomycetota</taxon>
        <taxon>Actinomycetes</taxon>
        <taxon>Micromonosporales</taxon>
        <taxon>Micromonosporaceae</taxon>
        <taxon>Actinoplanes</taxon>
    </lineage>
</organism>
<dbReference type="PIRSF" id="PIRSF017393">
    <property type="entry name" value="MTase_SAV2177"/>
    <property type="match status" value="1"/>
</dbReference>
<reference evidence="1 2" key="1">
    <citation type="submission" date="2018-06" db="EMBL/GenBank/DDBJ databases">
        <title>Genomic Encyclopedia of Type Strains, Phase III (KMG-III): the genomes of soil and plant-associated and newly described type strains.</title>
        <authorList>
            <person name="Whitman W."/>
        </authorList>
    </citation>
    <scope>NUCLEOTIDE SEQUENCE [LARGE SCALE GENOMIC DNA]</scope>
    <source>
        <strain evidence="1 2">CGMCC 4.7090</strain>
    </source>
</reference>
<dbReference type="RefSeq" id="WP_111655043.1">
    <property type="nucleotide sequence ID" value="NZ_JACHWI010000008.1"/>
</dbReference>
<dbReference type="Pfam" id="PF04672">
    <property type="entry name" value="Methyltransf_19"/>
    <property type="match status" value="1"/>
</dbReference>